<dbReference type="CDD" id="cd13637">
    <property type="entry name" value="PBP2_Ca3427_like"/>
    <property type="match status" value="1"/>
</dbReference>
<dbReference type="SUPFAM" id="SSF53850">
    <property type="entry name" value="Periplasmic binding protein-like II"/>
    <property type="match status" value="1"/>
</dbReference>
<comment type="similarity">
    <text evidence="2">Belongs to the bacterial solute-binding protein SsuA/TauA family.</text>
</comment>
<dbReference type="PANTHER" id="PTHR30024">
    <property type="entry name" value="ALIPHATIC SULFONATES-BINDING PROTEIN-RELATED"/>
    <property type="match status" value="1"/>
</dbReference>
<evidence type="ECO:0000256" key="2">
    <source>
        <dbReference type="ARBA" id="ARBA00010742"/>
    </source>
</evidence>
<proteinExistence type="inferred from homology"/>
<reference evidence="5" key="1">
    <citation type="submission" date="2017-08" db="EMBL/GenBank/DDBJ databases">
        <authorList>
            <person name="Cuomo C."/>
            <person name="Billmyre B."/>
            <person name="Heitman J."/>
        </authorList>
    </citation>
    <scope>NUCLEOTIDE SEQUENCE</scope>
    <source>
        <strain evidence="5">CBS 12478</strain>
    </source>
</reference>
<accession>A0A5M6BTF8</accession>
<dbReference type="AlphaFoldDB" id="A0A5M6BTF8"/>
<evidence type="ECO:0000313" key="5">
    <source>
        <dbReference type="EMBL" id="WWD21613.1"/>
    </source>
</evidence>
<reference evidence="5" key="2">
    <citation type="submission" date="2024-01" db="EMBL/GenBank/DDBJ databases">
        <title>Comparative genomics of Cryptococcus and Kwoniella reveals pathogenesis evolution and contrasting modes of karyotype evolution via chromosome fusion or intercentromeric recombination.</title>
        <authorList>
            <person name="Coelho M.A."/>
            <person name="David-Palma M."/>
            <person name="Shea T."/>
            <person name="Bowers K."/>
            <person name="McGinley-Smith S."/>
            <person name="Mohammad A.W."/>
            <person name="Gnirke A."/>
            <person name="Yurkov A.M."/>
            <person name="Nowrousian M."/>
            <person name="Sun S."/>
            <person name="Cuomo C.A."/>
            <person name="Heitman J."/>
        </authorList>
    </citation>
    <scope>NUCLEOTIDE SEQUENCE</scope>
    <source>
        <strain evidence="5">CBS 12478</strain>
    </source>
</reference>
<dbReference type="Pfam" id="PF22384">
    <property type="entry name" value="PBP2_Ca3427_like"/>
    <property type="match status" value="1"/>
</dbReference>
<keyword evidence="3" id="KW-0732">Signal</keyword>
<keyword evidence="6" id="KW-1185">Reference proteome</keyword>
<comment type="subcellular location">
    <subcellularLocation>
        <location evidence="1">Periplasm</location>
    </subcellularLocation>
</comment>
<organism evidence="5 6">
    <name type="scientific">Kwoniella shandongensis</name>
    <dbReference type="NCBI Taxonomy" id="1734106"/>
    <lineage>
        <taxon>Eukaryota</taxon>
        <taxon>Fungi</taxon>
        <taxon>Dikarya</taxon>
        <taxon>Basidiomycota</taxon>
        <taxon>Agaricomycotina</taxon>
        <taxon>Tremellomycetes</taxon>
        <taxon>Tremellales</taxon>
        <taxon>Cryptococcaceae</taxon>
        <taxon>Kwoniella</taxon>
    </lineage>
</organism>
<dbReference type="GeneID" id="43591654"/>
<name>A0A5M6BTF8_9TREE</name>
<dbReference type="PANTHER" id="PTHR30024:SF47">
    <property type="entry name" value="TAURINE-BINDING PERIPLASMIC PROTEIN"/>
    <property type="match status" value="1"/>
</dbReference>
<dbReference type="KEGG" id="ksn:43591654"/>
<evidence type="ECO:0000256" key="3">
    <source>
        <dbReference type="ARBA" id="ARBA00022729"/>
    </source>
</evidence>
<dbReference type="EMBL" id="CP144061">
    <property type="protein sequence ID" value="WWD21613.1"/>
    <property type="molecule type" value="Genomic_DNA"/>
</dbReference>
<sequence length="293" mass="32569">MTTKLRVGWHREHFLSPLLQFAEKDQGSTFELVECPGGTGEMQVKLKNGEIDLCIALTDALIAGLANGLTSYKLVGRYIASPLRWAIITGKDSPYNSVDDLKGTSFGISRLGSGSQVMASVLSLQQGWTEAEQPKFEVKGQFKPLRDSVNSGETSVFLWEWFTTKPYVDSDEVRFIGSVYTPWPCWHIAASPSASSSTIKTFLDSLQPYVRNFNSPQAREKEDVDFVSNYFGHKKEDVIEWLASVKWEETLAEVKEDVIRETLQVLAKAGVVKSEAGNLSIETFVNTDVAKVV</sequence>
<protein>
    <recommendedName>
        <fullName evidence="4">Ca3427-like PBP 2 domain-containing protein</fullName>
    </recommendedName>
</protein>
<evidence type="ECO:0000313" key="6">
    <source>
        <dbReference type="Proteomes" id="UP000322225"/>
    </source>
</evidence>
<dbReference type="RefSeq" id="XP_031858220.1">
    <property type="nucleotide sequence ID" value="XM_032007485.1"/>
</dbReference>
<evidence type="ECO:0000259" key="4">
    <source>
        <dbReference type="Pfam" id="PF22384"/>
    </source>
</evidence>
<evidence type="ECO:0000256" key="1">
    <source>
        <dbReference type="ARBA" id="ARBA00004418"/>
    </source>
</evidence>
<feature type="domain" description="Ca3427-like PBP 2" evidence="4">
    <location>
        <begin position="85"/>
        <end position="178"/>
    </location>
</feature>
<dbReference type="Proteomes" id="UP000322225">
    <property type="component" value="Chromosome 11"/>
</dbReference>
<dbReference type="OrthoDB" id="1363at2759"/>
<gene>
    <name evidence="5" type="ORF">CI109_106099</name>
</gene>
<dbReference type="Gene3D" id="3.40.190.10">
    <property type="entry name" value="Periplasmic binding protein-like II"/>
    <property type="match status" value="2"/>
</dbReference>
<dbReference type="GO" id="GO:0042597">
    <property type="term" value="C:periplasmic space"/>
    <property type="evidence" value="ECO:0007669"/>
    <property type="project" value="UniProtKB-SubCell"/>
</dbReference>
<dbReference type="InterPro" id="IPR054364">
    <property type="entry name" value="Ca3427-like_PBP2"/>
</dbReference>